<evidence type="ECO:0000256" key="14">
    <source>
        <dbReference type="RuleBase" id="RU003615"/>
    </source>
</evidence>
<dbReference type="InterPro" id="IPR031319">
    <property type="entry name" value="A-amylase_C"/>
</dbReference>
<dbReference type="GO" id="GO:0005975">
    <property type="term" value="P:carbohydrate metabolic process"/>
    <property type="evidence" value="ECO:0007669"/>
    <property type="project" value="InterPro"/>
</dbReference>
<evidence type="ECO:0000256" key="16">
    <source>
        <dbReference type="SAM" id="SignalP"/>
    </source>
</evidence>
<dbReference type="Pfam" id="PF02806">
    <property type="entry name" value="Alpha-amylase_C"/>
    <property type="match status" value="1"/>
</dbReference>
<evidence type="ECO:0000259" key="18">
    <source>
        <dbReference type="SMART" id="SM00642"/>
    </source>
</evidence>
<dbReference type="PRINTS" id="PR00110">
    <property type="entry name" value="ALPHAAMYLASE"/>
</dbReference>
<feature type="signal peptide" evidence="16">
    <location>
        <begin position="1"/>
        <end position="20"/>
    </location>
</feature>
<keyword evidence="10" id="KW-1015">Disulfide bond</keyword>
<reference evidence="20" key="1">
    <citation type="submission" date="2023-01" db="EMBL/GenBank/DDBJ databases">
        <title>Key to firefly adult light organ development and bioluminescence: homeobox transcription factors regulate luciferase expression and transportation to peroxisome.</title>
        <authorList>
            <person name="Fu X."/>
        </authorList>
    </citation>
    <scope>NUCLEOTIDE SEQUENCE [LARGE SCALE GENOMIC DNA]</scope>
</reference>
<comment type="catalytic activity">
    <reaction evidence="1 15">
        <text>Endohydrolysis of (1-&gt;4)-alpha-D-glucosidic linkages in polysaccharides containing three or more (1-&gt;4)-alpha-linked D-glucose units.</text>
        <dbReference type="EC" id="3.2.1.1"/>
    </reaction>
</comment>
<feature type="domain" description="Alpha-amylase C-terminal" evidence="17">
    <location>
        <begin position="410"/>
        <end position="499"/>
    </location>
</feature>
<evidence type="ECO:0000256" key="6">
    <source>
        <dbReference type="ARBA" id="ARBA00012595"/>
    </source>
</evidence>
<dbReference type="InterPro" id="IPR017853">
    <property type="entry name" value="GH"/>
</dbReference>
<evidence type="ECO:0000256" key="9">
    <source>
        <dbReference type="ARBA" id="ARBA00022837"/>
    </source>
</evidence>
<dbReference type="Pfam" id="PF00128">
    <property type="entry name" value="Alpha-amylase"/>
    <property type="match status" value="1"/>
</dbReference>
<feature type="domain" description="Glycosyl hydrolase family 13 catalytic" evidence="18">
    <location>
        <begin position="31"/>
        <end position="401"/>
    </location>
</feature>
<evidence type="ECO:0000256" key="12">
    <source>
        <dbReference type="ARBA" id="ARBA00023277"/>
    </source>
</evidence>
<dbReference type="GO" id="GO:0046872">
    <property type="term" value="F:metal ion binding"/>
    <property type="evidence" value="ECO:0007669"/>
    <property type="project" value="UniProtKB-KW"/>
</dbReference>
<evidence type="ECO:0000256" key="4">
    <source>
        <dbReference type="ARBA" id="ARBA00008061"/>
    </source>
</evidence>
<evidence type="ECO:0000256" key="13">
    <source>
        <dbReference type="ARBA" id="ARBA00023295"/>
    </source>
</evidence>
<keyword evidence="8 15" id="KW-0378">Hydrolase</keyword>
<dbReference type="SMART" id="SM00632">
    <property type="entry name" value="Aamy_C"/>
    <property type="match status" value="1"/>
</dbReference>
<dbReference type="GO" id="GO:0004556">
    <property type="term" value="F:alpha-amylase activity"/>
    <property type="evidence" value="ECO:0007669"/>
    <property type="project" value="UniProtKB-UniRule"/>
</dbReference>
<keyword evidence="11" id="KW-0868">Chloride</keyword>
<dbReference type="InterPro" id="IPR006048">
    <property type="entry name" value="A-amylase/branching_C"/>
</dbReference>
<keyword evidence="16" id="KW-0732">Signal</keyword>
<dbReference type="PANTHER" id="PTHR43447">
    <property type="entry name" value="ALPHA-AMYLASE"/>
    <property type="match status" value="1"/>
</dbReference>
<evidence type="ECO:0000256" key="11">
    <source>
        <dbReference type="ARBA" id="ARBA00023214"/>
    </source>
</evidence>
<dbReference type="EMBL" id="JARPUR010000005">
    <property type="protein sequence ID" value="KAK4876350.1"/>
    <property type="molecule type" value="Genomic_DNA"/>
</dbReference>
<dbReference type="CDD" id="cd11317">
    <property type="entry name" value="AmyAc_bac_euk_AmyA"/>
    <property type="match status" value="1"/>
</dbReference>
<evidence type="ECO:0000256" key="15">
    <source>
        <dbReference type="RuleBase" id="RU361134"/>
    </source>
</evidence>
<keyword evidence="12 15" id="KW-0119">Carbohydrate metabolism</keyword>
<dbReference type="Proteomes" id="UP001353858">
    <property type="component" value="Unassembled WGS sequence"/>
</dbReference>
<evidence type="ECO:0000256" key="2">
    <source>
        <dbReference type="ARBA" id="ARBA00001913"/>
    </source>
</evidence>
<evidence type="ECO:0000256" key="7">
    <source>
        <dbReference type="ARBA" id="ARBA00022723"/>
    </source>
</evidence>
<keyword evidence="20" id="KW-1185">Reference proteome</keyword>
<evidence type="ECO:0000313" key="20">
    <source>
        <dbReference type="Proteomes" id="UP001353858"/>
    </source>
</evidence>
<keyword evidence="7" id="KW-0479">Metal-binding</keyword>
<comment type="cofactor">
    <cofactor evidence="3">
        <name>chloride</name>
        <dbReference type="ChEBI" id="CHEBI:17996"/>
    </cofactor>
</comment>
<dbReference type="InterPro" id="IPR006047">
    <property type="entry name" value="GH13_cat_dom"/>
</dbReference>
<dbReference type="SUPFAM" id="SSF51011">
    <property type="entry name" value="Glycosyl hydrolase domain"/>
    <property type="match status" value="1"/>
</dbReference>
<evidence type="ECO:0000256" key="5">
    <source>
        <dbReference type="ARBA" id="ARBA00011245"/>
    </source>
</evidence>
<accession>A0AAN7Q1Y3</accession>
<dbReference type="Gene3D" id="3.20.20.80">
    <property type="entry name" value="Glycosidases"/>
    <property type="match status" value="1"/>
</dbReference>
<keyword evidence="13 15" id="KW-0326">Glycosidase</keyword>
<protein>
    <recommendedName>
        <fullName evidence="6 15">Alpha-amylase</fullName>
        <ecNumber evidence="6 15">3.2.1.1</ecNumber>
    </recommendedName>
</protein>
<organism evidence="19 20">
    <name type="scientific">Aquatica leii</name>
    <dbReference type="NCBI Taxonomy" id="1421715"/>
    <lineage>
        <taxon>Eukaryota</taxon>
        <taxon>Metazoa</taxon>
        <taxon>Ecdysozoa</taxon>
        <taxon>Arthropoda</taxon>
        <taxon>Hexapoda</taxon>
        <taxon>Insecta</taxon>
        <taxon>Pterygota</taxon>
        <taxon>Neoptera</taxon>
        <taxon>Endopterygota</taxon>
        <taxon>Coleoptera</taxon>
        <taxon>Polyphaga</taxon>
        <taxon>Elateriformia</taxon>
        <taxon>Elateroidea</taxon>
        <taxon>Lampyridae</taxon>
        <taxon>Luciolinae</taxon>
        <taxon>Aquatica</taxon>
    </lineage>
</organism>
<evidence type="ECO:0000256" key="3">
    <source>
        <dbReference type="ARBA" id="ARBA00001923"/>
    </source>
</evidence>
<evidence type="ECO:0000256" key="10">
    <source>
        <dbReference type="ARBA" id="ARBA00023157"/>
    </source>
</evidence>
<comment type="similarity">
    <text evidence="4 14">Belongs to the glycosyl hydrolase 13 family.</text>
</comment>
<comment type="cofactor">
    <cofactor evidence="2">
        <name>Ca(2+)</name>
        <dbReference type="ChEBI" id="CHEBI:29108"/>
    </cofactor>
</comment>
<evidence type="ECO:0000259" key="17">
    <source>
        <dbReference type="SMART" id="SM00632"/>
    </source>
</evidence>
<gene>
    <name evidence="19" type="ORF">RN001_012772</name>
</gene>
<proteinExistence type="inferred from homology"/>
<sequence>MRVVQVVCSLLVIFNTFSWAQKNPHWLKDRNSIVHLFEWRWRDIAAECEAFLQHKGFGGVQISPPNENVMVAQSPWWERYHPISYKLETRSGNEHDFLDMTTRCNAVGVRIYADVVLNHMAKKPKNLDAKGTGGSTADPEKLDFPAVPYTSSHFHRPCQINNYKDRDNVRNCQLEGLKDLNQTDDYVREKIIDYLNHLVDLGVAGFRIDAAKYMLPSDLEYILNKVKNLNTSFGFEQNSRPFVYLEIIDLGDEAISKDSYKHLGIVTEYRPSVEISRLLRSYDKLTDLQNWGSALGFLHSDEALVFVDSHDNQRGRGTGDENILTYKDPKLYRMATAFMLAYPYGITRIMSSYEFENIDQGPPHDWNGNTLITILDPDWVCVNGWFCEYRWRQIYNMIGFKNAVQNTGLNDWWSNGDRQIAFCRGKKGFLALNNSGNLKQNLQTCLPPGTYCDVISGNLDKDKKSCTGKTVHVGADGIAYIEINAKEEDGVLAIHENSKVLAS</sequence>
<evidence type="ECO:0000256" key="1">
    <source>
        <dbReference type="ARBA" id="ARBA00000548"/>
    </source>
</evidence>
<evidence type="ECO:0000313" key="19">
    <source>
        <dbReference type="EMBL" id="KAK4876350.1"/>
    </source>
</evidence>
<dbReference type="InterPro" id="IPR006046">
    <property type="entry name" value="Alpha_amylase"/>
</dbReference>
<dbReference type="AlphaFoldDB" id="A0AAN7Q1Y3"/>
<dbReference type="Gene3D" id="2.60.40.1180">
    <property type="entry name" value="Golgi alpha-mannosidase II"/>
    <property type="match status" value="1"/>
</dbReference>
<dbReference type="EC" id="3.2.1.1" evidence="6 15"/>
<keyword evidence="9" id="KW-0106">Calcium</keyword>
<dbReference type="InterPro" id="IPR013780">
    <property type="entry name" value="Glyco_hydro_b"/>
</dbReference>
<dbReference type="SMART" id="SM00642">
    <property type="entry name" value="Aamy"/>
    <property type="match status" value="1"/>
</dbReference>
<dbReference type="SUPFAM" id="SSF51445">
    <property type="entry name" value="(Trans)glycosidases"/>
    <property type="match status" value="1"/>
</dbReference>
<name>A0AAN7Q1Y3_9COLE</name>
<comment type="caution">
    <text evidence="19">The sequence shown here is derived from an EMBL/GenBank/DDBJ whole genome shotgun (WGS) entry which is preliminary data.</text>
</comment>
<feature type="chain" id="PRO_5043052836" description="Alpha-amylase" evidence="16">
    <location>
        <begin position="21"/>
        <end position="503"/>
    </location>
</feature>
<comment type="subunit">
    <text evidence="5">Monomer.</text>
</comment>
<evidence type="ECO:0000256" key="8">
    <source>
        <dbReference type="ARBA" id="ARBA00022801"/>
    </source>
</evidence>